<accession>A0ABD2P475</accession>
<evidence type="ECO:0000313" key="4">
    <source>
        <dbReference type="Proteomes" id="UP001516400"/>
    </source>
</evidence>
<feature type="coiled-coil region" evidence="1">
    <location>
        <begin position="130"/>
        <end position="157"/>
    </location>
</feature>
<keyword evidence="1" id="KW-0175">Coiled coil</keyword>
<evidence type="ECO:0000256" key="1">
    <source>
        <dbReference type="SAM" id="Coils"/>
    </source>
</evidence>
<feature type="compositionally biased region" description="Pro residues" evidence="2">
    <location>
        <begin position="16"/>
        <end position="33"/>
    </location>
</feature>
<keyword evidence="4" id="KW-1185">Reference proteome</keyword>
<name>A0ABD2P475_9CUCU</name>
<dbReference type="Proteomes" id="UP001516400">
    <property type="component" value="Unassembled WGS sequence"/>
</dbReference>
<organism evidence="3 4">
    <name type="scientific">Cryptolaemus montrouzieri</name>
    <dbReference type="NCBI Taxonomy" id="559131"/>
    <lineage>
        <taxon>Eukaryota</taxon>
        <taxon>Metazoa</taxon>
        <taxon>Ecdysozoa</taxon>
        <taxon>Arthropoda</taxon>
        <taxon>Hexapoda</taxon>
        <taxon>Insecta</taxon>
        <taxon>Pterygota</taxon>
        <taxon>Neoptera</taxon>
        <taxon>Endopterygota</taxon>
        <taxon>Coleoptera</taxon>
        <taxon>Polyphaga</taxon>
        <taxon>Cucujiformia</taxon>
        <taxon>Coccinelloidea</taxon>
        <taxon>Coccinellidae</taxon>
        <taxon>Scymninae</taxon>
        <taxon>Scymnini</taxon>
        <taxon>Cryptolaemus</taxon>
    </lineage>
</organism>
<proteinExistence type="predicted"/>
<feature type="region of interest" description="Disordered" evidence="2">
    <location>
        <begin position="1"/>
        <end position="33"/>
    </location>
</feature>
<reference evidence="3 4" key="1">
    <citation type="journal article" date="2021" name="BMC Biol.">
        <title>Horizontally acquired antibacterial genes associated with adaptive radiation of ladybird beetles.</title>
        <authorList>
            <person name="Li H.S."/>
            <person name="Tang X.F."/>
            <person name="Huang Y.H."/>
            <person name="Xu Z.Y."/>
            <person name="Chen M.L."/>
            <person name="Du X.Y."/>
            <person name="Qiu B.Y."/>
            <person name="Chen P.T."/>
            <person name="Zhang W."/>
            <person name="Slipinski A."/>
            <person name="Escalona H.E."/>
            <person name="Waterhouse R.M."/>
            <person name="Zwick A."/>
            <person name="Pang H."/>
        </authorList>
    </citation>
    <scope>NUCLEOTIDE SEQUENCE [LARGE SCALE GENOMIC DNA]</scope>
    <source>
        <strain evidence="3">SYSU2018</strain>
    </source>
</reference>
<gene>
    <name evidence="3" type="ORF">HHI36_000302</name>
</gene>
<comment type="caution">
    <text evidence="3">The sequence shown here is derived from an EMBL/GenBank/DDBJ whole genome shotgun (WGS) entry which is preliminary data.</text>
</comment>
<dbReference type="EMBL" id="JABFTP020000185">
    <property type="protein sequence ID" value="KAL3285778.1"/>
    <property type="molecule type" value="Genomic_DNA"/>
</dbReference>
<evidence type="ECO:0000313" key="3">
    <source>
        <dbReference type="EMBL" id="KAL3285778.1"/>
    </source>
</evidence>
<sequence>MQSNEKYSSNREKEAPPSPHYLPDLPLPTPPPMANIMMTSRFDLQTRGGCGYRRILSSRSTTDFSAGRSPIFPRSMTFQREPNFNSYRDRCVNTLSPLPVRHRTFEDLSKSQHKFTHQLAQSRSKYFAKDSAVSEEIEEVEKLSKELQQKFRHRTQEISPDYQSVYFNEHYMSDIDENEEIKEFSVGYKTPDTDISDDISTMHGFFNKKSNDVNYSLSSDLDYADVFDSGVFMKYYNLDTNHPQERHEFQTISTLDLRAEQRKPRKRCSKRNSPIYQDLSGSLMAIPTWKSVQSCPQNSSSEFNESNSSFKSSEFCSDSPGSMNKGGFREDHTKAITKNPYRPVVKLANIRLVKHEIVIW</sequence>
<protein>
    <submittedName>
        <fullName evidence="3">Uncharacterized protein</fullName>
    </submittedName>
</protein>
<evidence type="ECO:0000256" key="2">
    <source>
        <dbReference type="SAM" id="MobiDB-lite"/>
    </source>
</evidence>
<dbReference type="AlphaFoldDB" id="A0ABD2P475"/>